<dbReference type="InterPro" id="IPR013149">
    <property type="entry name" value="ADH-like_C"/>
</dbReference>
<evidence type="ECO:0000313" key="5">
    <source>
        <dbReference type="Proteomes" id="UP000019494"/>
    </source>
</evidence>
<dbReference type="InterPro" id="IPR013154">
    <property type="entry name" value="ADH-like_N"/>
</dbReference>
<evidence type="ECO:0000256" key="2">
    <source>
        <dbReference type="ARBA" id="ARBA00023002"/>
    </source>
</evidence>
<dbReference type="InterPro" id="IPR036291">
    <property type="entry name" value="NAD(P)-bd_dom_sf"/>
</dbReference>
<keyword evidence="2" id="KW-0560">Oxidoreductase</keyword>
<dbReference type="InterPro" id="IPR002364">
    <property type="entry name" value="Quin_OxRdtase/zeta-crystal_CS"/>
</dbReference>
<keyword evidence="5" id="KW-1185">Reference proteome</keyword>
<evidence type="ECO:0000313" key="4">
    <source>
        <dbReference type="EMBL" id="EWT04145.1"/>
    </source>
</evidence>
<comment type="caution">
    <text evidence="4">The sequence shown here is derived from an EMBL/GenBank/DDBJ whole genome shotgun (WGS) entry which is preliminary data.</text>
</comment>
<sequence>MRAIRRQAPGVVEIVEVPEPTAGPGEVLVDVLYAGVNPFDVQVLRGQIGGSAPLTLGAEATGLLDGQLVQVSGGGIGAARDGTYAERVVAPADAVRPLPDGVDPQFSATVGVAGKTAWRAVHQLAEVGPDDVVLVLGASGGVGTFAAQLARATGAGVLAHTGDADKAARLDRLALETVVAEGGPAVATAVGDLGVTVVLDPLGGDYVASLLGVVAPAARFITYGVLAGATTELNLATLYGKGLRILGTSGGTTPPEQGAEALTHALAAVRDGTVAVDVEVLPLEQAAEGFARLQSRQVEGKLLLRPNAEREG</sequence>
<dbReference type="Pfam" id="PF08240">
    <property type="entry name" value="ADH_N"/>
    <property type="match status" value="1"/>
</dbReference>
<dbReference type="InterPro" id="IPR020843">
    <property type="entry name" value="ER"/>
</dbReference>
<dbReference type="SUPFAM" id="SSF51735">
    <property type="entry name" value="NAD(P)-binding Rossmann-fold domains"/>
    <property type="match status" value="1"/>
</dbReference>
<feature type="domain" description="Enoyl reductase (ER)" evidence="3">
    <location>
        <begin position="10"/>
        <end position="304"/>
    </location>
</feature>
<dbReference type="InterPro" id="IPR011032">
    <property type="entry name" value="GroES-like_sf"/>
</dbReference>
<keyword evidence="1" id="KW-0521">NADP</keyword>
<gene>
    <name evidence="4" type="ORF">N864_15565</name>
</gene>
<protein>
    <submittedName>
        <fullName evidence="4">Alcohol dehydrogenase</fullName>
    </submittedName>
</protein>
<dbReference type="OrthoDB" id="9790818at2"/>
<proteinExistence type="predicted"/>
<evidence type="ECO:0000259" key="3">
    <source>
        <dbReference type="SMART" id="SM00829"/>
    </source>
</evidence>
<accession>W9GDK7</accession>
<dbReference type="SUPFAM" id="SSF50129">
    <property type="entry name" value="GroES-like"/>
    <property type="match status" value="1"/>
</dbReference>
<dbReference type="EMBL" id="AWQS01000321">
    <property type="protein sequence ID" value="EWT04145.1"/>
    <property type="molecule type" value="Genomic_DNA"/>
</dbReference>
<dbReference type="GO" id="GO:0008270">
    <property type="term" value="F:zinc ion binding"/>
    <property type="evidence" value="ECO:0007669"/>
    <property type="project" value="InterPro"/>
</dbReference>
<dbReference type="AlphaFoldDB" id="W9GDK7"/>
<name>W9GDK7_9MICO</name>
<dbReference type="Pfam" id="PF00107">
    <property type="entry name" value="ADH_zinc_N"/>
    <property type="match status" value="1"/>
</dbReference>
<dbReference type="SMART" id="SM00829">
    <property type="entry name" value="PKS_ER"/>
    <property type="match status" value="1"/>
</dbReference>
<reference evidence="5" key="1">
    <citation type="submission" date="2013-08" db="EMBL/GenBank/DDBJ databases">
        <title>Intrasporangium oryzae NRRL B-24470.</title>
        <authorList>
            <person name="Liu H."/>
            <person name="Wang G."/>
        </authorList>
    </citation>
    <scope>NUCLEOTIDE SEQUENCE [LARGE SCALE GENOMIC DNA]</scope>
    <source>
        <strain evidence="5">Q5-1</strain>
    </source>
</reference>
<evidence type="ECO:0000256" key="1">
    <source>
        <dbReference type="ARBA" id="ARBA00022857"/>
    </source>
</evidence>
<dbReference type="PANTHER" id="PTHR48106">
    <property type="entry name" value="QUINONE OXIDOREDUCTASE PIG3-RELATED"/>
    <property type="match status" value="1"/>
</dbReference>
<dbReference type="GO" id="GO:0070402">
    <property type="term" value="F:NADPH binding"/>
    <property type="evidence" value="ECO:0007669"/>
    <property type="project" value="TreeGrafter"/>
</dbReference>
<dbReference type="GO" id="GO:0016651">
    <property type="term" value="F:oxidoreductase activity, acting on NAD(P)H"/>
    <property type="evidence" value="ECO:0007669"/>
    <property type="project" value="TreeGrafter"/>
</dbReference>
<dbReference type="Gene3D" id="3.90.180.10">
    <property type="entry name" value="Medium-chain alcohol dehydrogenases, catalytic domain"/>
    <property type="match status" value="1"/>
</dbReference>
<dbReference type="PROSITE" id="PS01162">
    <property type="entry name" value="QOR_ZETA_CRYSTAL"/>
    <property type="match status" value="1"/>
</dbReference>
<dbReference type="PANTHER" id="PTHR48106:SF18">
    <property type="entry name" value="QUINONE OXIDOREDUCTASE PIG3"/>
    <property type="match status" value="1"/>
</dbReference>
<dbReference type="Proteomes" id="UP000019494">
    <property type="component" value="Unassembled WGS sequence"/>
</dbReference>
<dbReference type="Gene3D" id="3.40.50.720">
    <property type="entry name" value="NAD(P)-binding Rossmann-like Domain"/>
    <property type="match status" value="1"/>
</dbReference>
<dbReference type="RefSeq" id="WP_034721672.1">
    <property type="nucleotide sequence ID" value="NZ_AWQS01000321.1"/>
</dbReference>
<organism evidence="4 5">
    <name type="scientific">Intrasporangium chromatireducens Q5-1</name>
    <dbReference type="NCBI Taxonomy" id="584657"/>
    <lineage>
        <taxon>Bacteria</taxon>
        <taxon>Bacillati</taxon>
        <taxon>Actinomycetota</taxon>
        <taxon>Actinomycetes</taxon>
        <taxon>Micrococcales</taxon>
        <taxon>Intrasporangiaceae</taxon>
        <taxon>Intrasporangium</taxon>
    </lineage>
</organism>